<feature type="domain" description="Fe2OG dioxygenase" evidence="7">
    <location>
        <begin position="207"/>
        <end position="303"/>
    </location>
</feature>
<dbReference type="PANTHER" id="PTHR24014">
    <property type="entry name" value="2-OXOGLUTARATE AND IRON-DEPENDENT OXYGENASE DOMAIN-CONTAINING PROTEIN 2"/>
    <property type="match status" value="1"/>
</dbReference>
<dbReference type="InterPro" id="IPR005123">
    <property type="entry name" value="Oxoglu/Fe-dep_dioxygenase_dom"/>
</dbReference>
<organism evidence="8 9">
    <name type="scientific">Lingula anatina</name>
    <name type="common">Brachiopod</name>
    <name type="synonym">Lingula unguis</name>
    <dbReference type="NCBI Taxonomy" id="7574"/>
    <lineage>
        <taxon>Eukaryota</taxon>
        <taxon>Metazoa</taxon>
        <taxon>Spiralia</taxon>
        <taxon>Lophotrochozoa</taxon>
        <taxon>Brachiopoda</taxon>
        <taxon>Linguliformea</taxon>
        <taxon>Lingulata</taxon>
        <taxon>Lingulida</taxon>
        <taxon>Linguloidea</taxon>
        <taxon>Lingulidae</taxon>
        <taxon>Lingula</taxon>
    </lineage>
</organism>
<dbReference type="GeneID" id="106173904"/>
<reference evidence="9" key="1">
    <citation type="submission" date="2025-08" db="UniProtKB">
        <authorList>
            <consortium name="RefSeq"/>
        </authorList>
    </citation>
    <scope>IDENTIFICATION</scope>
    <source>
        <tissue evidence="9">Gonads</tissue>
    </source>
</reference>
<dbReference type="Pfam" id="PF25238">
    <property type="entry name" value="OGFOD2-like"/>
    <property type="match status" value="1"/>
</dbReference>
<evidence type="ECO:0000313" key="9">
    <source>
        <dbReference type="RefSeq" id="XP_013410690.1"/>
    </source>
</evidence>
<evidence type="ECO:0000256" key="2">
    <source>
        <dbReference type="ARBA" id="ARBA00022723"/>
    </source>
</evidence>
<dbReference type="InterPro" id="IPR006620">
    <property type="entry name" value="Pro_4_hyd_alph"/>
</dbReference>
<dbReference type="SMART" id="SM00702">
    <property type="entry name" value="P4Hc"/>
    <property type="match status" value="1"/>
</dbReference>
<dbReference type="Proteomes" id="UP000085678">
    <property type="component" value="Unplaced"/>
</dbReference>
<keyword evidence="6" id="KW-0408">Iron</keyword>
<dbReference type="RefSeq" id="XP_013410690.1">
    <property type="nucleotide sequence ID" value="XM_013555236.2"/>
</dbReference>
<evidence type="ECO:0000256" key="3">
    <source>
        <dbReference type="ARBA" id="ARBA00022896"/>
    </source>
</evidence>
<keyword evidence="8" id="KW-1185">Reference proteome</keyword>
<comment type="cofactor">
    <cofactor evidence="1">
        <name>L-ascorbate</name>
        <dbReference type="ChEBI" id="CHEBI:38290"/>
    </cofactor>
</comment>
<dbReference type="KEGG" id="lak:106173904"/>
<dbReference type="InParanoid" id="A0A1S3JJV1"/>
<dbReference type="AlphaFoldDB" id="A0A1S3JJV1"/>
<keyword evidence="2" id="KW-0479">Metal-binding</keyword>
<dbReference type="GO" id="GO:0005506">
    <property type="term" value="F:iron ion binding"/>
    <property type="evidence" value="ECO:0007669"/>
    <property type="project" value="InterPro"/>
</dbReference>
<keyword evidence="5" id="KW-0560">Oxidoreductase</keyword>
<evidence type="ECO:0000313" key="8">
    <source>
        <dbReference type="Proteomes" id="UP000085678"/>
    </source>
</evidence>
<sequence length="343" mass="39568">MKQFYVCSCFFTRNIFVSKYDIHFNFHNRQQFLKEYGTILKQKGCDTDAKVNQLITEIQEEIERRKSLGQQTLKRSEEIQQKYTPLKPHVYNLQENFLAPAFLRLVEHCKLPEATKDSVVQKLGMETADRVYSFPVFTPQFCEDFIEEMINFENSDMPKGRPNTMNKYGTLLNELGFDEGLITPLREDYLRPITSLLYPDWGGDSLDSHKAFVVTYKLDQDLSLSYHYDNAEVTLNISLGRDFDEGSLFFGKMKGSPQPHDMGQCAEYKHKPTHGLIHRGQHMHGALPIQDGERYNLIIWMRSSKVRNQKCPMCDEKPHLVPTVGGGDGFTKEKKNVNVCAAS</sequence>
<accession>A0A1S3JJV1</accession>
<dbReference type="STRING" id="7574.A0A1S3JJV1"/>
<gene>
    <name evidence="9" type="primary">LOC106173904</name>
</gene>
<evidence type="ECO:0000259" key="7">
    <source>
        <dbReference type="PROSITE" id="PS51471"/>
    </source>
</evidence>
<dbReference type="PANTHER" id="PTHR24014:SF4">
    <property type="entry name" value="2-OXOGLUTARATE AND IRON-DEPENDENT OXYGENASE DOMAIN-CONTAINING PROTEIN 2"/>
    <property type="match status" value="1"/>
</dbReference>
<evidence type="ECO:0000256" key="1">
    <source>
        <dbReference type="ARBA" id="ARBA00001961"/>
    </source>
</evidence>
<evidence type="ECO:0000256" key="5">
    <source>
        <dbReference type="ARBA" id="ARBA00023002"/>
    </source>
</evidence>
<proteinExistence type="predicted"/>
<keyword evidence="4" id="KW-0223">Dioxygenase</keyword>
<name>A0A1S3JJV1_LINAN</name>
<dbReference type="GO" id="GO:0031418">
    <property type="term" value="F:L-ascorbic acid binding"/>
    <property type="evidence" value="ECO:0007669"/>
    <property type="project" value="UniProtKB-KW"/>
</dbReference>
<protein>
    <submittedName>
        <fullName evidence="9">2-oxoglutarate and iron-dependent oxygenase domain-containing protein 2</fullName>
    </submittedName>
</protein>
<evidence type="ECO:0000256" key="4">
    <source>
        <dbReference type="ARBA" id="ARBA00022964"/>
    </source>
</evidence>
<keyword evidence="3" id="KW-0847">Vitamin C</keyword>
<dbReference type="Gene3D" id="2.60.120.620">
    <property type="entry name" value="q2cbj1_9rhob like domain"/>
    <property type="match status" value="1"/>
</dbReference>
<dbReference type="GO" id="GO:0051213">
    <property type="term" value="F:dioxygenase activity"/>
    <property type="evidence" value="ECO:0007669"/>
    <property type="project" value="UniProtKB-KW"/>
</dbReference>
<dbReference type="GO" id="GO:0016705">
    <property type="term" value="F:oxidoreductase activity, acting on paired donors, with incorporation or reduction of molecular oxygen"/>
    <property type="evidence" value="ECO:0007669"/>
    <property type="project" value="InterPro"/>
</dbReference>
<dbReference type="PROSITE" id="PS51471">
    <property type="entry name" value="FE2OG_OXY"/>
    <property type="match status" value="1"/>
</dbReference>
<evidence type="ECO:0000256" key="6">
    <source>
        <dbReference type="ARBA" id="ARBA00023004"/>
    </source>
</evidence>
<dbReference type="OrthoDB" id="1736837at2759"/>